<dbReference type="Proteomes" id="UP000199183">
    <property type="component" value="Unassembled WGS sequence"/>
</dbReference>
<name>A0A1H4NV70_9MICO</name>
<dbReference type="PANTHER" id="PTHR10545:SF29">
    <property type="entry name" value="GH14572P-RELATED"/>
    <property type="match status" value="1"/>
</dbReference>
<feature type="domain" description="N-acetyltransferase" evidence="3">
    <location>
        <begin position="2"/>
        <end position="156"/>
    </location>
</feature>
<keyword evidence="4" id="KW-0687">Ribonucleoprotein</keyword>
<dbReference type="AlphaFoldDB" id="A0A1H4NV70"/>
<dbReference type="OrthoDB" id="9805924at2"/>
<dbReference type="InterPro" id="IPR000182">
    <property type="entry name" value="GNAT_dom"/>
</dbReference>
<reference evidence="4 5" key="1">
    <citation type="submission" date="2016-10" db="EMBL/GenBank/DDBJ databases">
        <authorList>
            <person name="de Groot N.N."/>
        </authorList>
    </citation>
    <scope>NUCLEOTIDE SEQUENCE [LARGE SCALE GENOMIC DNA]</scope>
    <source>
        <strain evidence="4 5">DSM 21799</strain>
    </source>
</reference>
<dbReference type="PROSITE" id="PS51186">
    <property type="entry name" value="GNAT"/>
    <property type="match status" value="1"/>
</dbReference>
<dbReference type="Pfam" id="PF00583">
    <property type="entry name" value="Acetyltransf_1"/>
    <property type="match status" value="1"/>
</dbReference>
<evidence type="ECO:0000313" key="5">
    <source>
        <dbReference type="Proteomes" id="UP000199183"/>
    </source>
</evidence>
<dbReference type="InterPro" id="IPR051016">
    <property type="entry name" value="Diverse_Substrate_AcTransf"/>
</dbReference>
<evidence type="ECO:0000256" key="2">
    <source>
        <dbReference type="ARBA" id="ARBA00023315"/>
    </source>
</evidence>
<dbReference type="GO" id="GO:0005840">
    <property type="term" value="C:ribosome"/>
    <property type="evidence" value="ECO:0007669"/>
    <property type="project" value="UniProtKB-KW"/>
</dbReference>
<evidence type="ECO:0000259" key="3">
    <source>
        <dbReference type="PROSITE" id="PS51186"/>
    </source>
</evidence>
<protein>
    <submittedName>
        <fullName evidence="4">Ribosomal protein S18 acetylase RimI</fullName>
    </submittedName>
</protein>
<keyword evidence="2" id="KW-0012">Acyltransferase</keyword>
<dbReference type="InterPro" id="IPR016181">
    <property type="entry name" value="Acyl_CoA_acyltransferase"/>
</dbReference>
<evidence type="ECO:0000256" key="1">
    <source>
        <dbReference type="ARBA" id="ARBA00022679"/>
    </source>
</evidence>
<keyword evidence="5" id="KW-1185">Reference proteome</keyword>
<organism evidence="4 5">
    <name type="scientific">Paramicrobacterium humi</name>
    <dbReference type="NCBI Taxonomy" id="640635"/>
    <lineage>
        <taxon>Bacteria</taxon>
        <taxon>Bacillati</taxon>
        <taxon>Actinomycetota</taxon>
        <taxon>Actinomycetes</taxon>
        <taxon>Micrococcales</taxon>
        <taxon>Microbacteriaceae</taxon>
        <taxon>Paramicrobacterium</taxon>
    </lineage>
</organism>
<dbReference type="EMBL" id="FNRY01000001">
    <property type="protein sequence ID" value="SEB99064.1"/>
    <property type="molecule type" value="Genomic_DNA"/>
</dbReference>
<accession>A0A1H4NV70</accession>
<gene>
    <name evidence="4" type="ORF">SAMN04489806_2315</name>
</gene>
<keyword evidence="1" id="KW-0808">Transferase</keyword>
<dbReference type="PANTHER" id="PTHR10545">
    <property type="entry name" value="DIAMINE N-ACETYLTRANSFERASE"/>
    <property type="match status" value="1"/>
</dbReference>
<dbReference type="STRING" id="640635.SAMN04489806_2315"/>
<dbReference type="CDD" id="cd04301">
    <property type="entry name" value="NAT_SF"/>
    <property type="match status" value="1"/>
</dbReference>
<keyword evidence="4" id="KW-0689">Ribosomal protein</keyword>
<dbReference type="GO" id="GO:0008080">
    <property type="term" value="F:N-acetyltransferase activity"/>
    <property type="evidence" value="ECO:0007669"/>
    <property type="project" value="UniProtKB-ARBA"/>
</dbReference>
<proteinExistence type="predicted"/>
<evidence type="ECO:0000313" key="4">
    <source>
        <dbReference type="EMBL" id="SEB99064.1"/>
    </source>
</evidence>
<dbReference type="SUPFAM" id="SSF55729">
    <property type="entry name" value="Acyl-CoA N-acyltransferases (Nat)"/>
    <property type="match status" value="1"/>
</dbReference>
<dbReference type="Gene3D" id="3.40.630.30">
    <property type="match status" value="1"/>
</dbReference>
<sequence>MTTIRRATAADARVLDEMVRELAAHEGSAEHVRVDEKGWRASLKRDDVTVLIAEQRQNAVGFASMMRRFHLWSGAEHLALDDLFVREGHRDQGIGTQLMSAVAELADEDDLLVLRGVRLDNYSGQRFYSRLGASLTTKMTATWTREHYRLHLAATR</sequence>